<feature type="domain" description="Fe-containing alcohol dehydrogenase-like C-terminal" evidence="4">
    <location>
        <begin position="189"/>
        <end position="371"/>
    </location>
</feature>
<dbReference type="Proteomes" id="UP000325785">
    <property type="component" value="Chromosome"/>
</dbReference>
<dbReference type="Proteomes" id="UP000051401">
    <property type="component" value="Unassembled WGS sequence"/>
</dbReference>
<reference evidence="5 7" key="1">
    <citation type="submission" date="2015-04" db="EMBL/GenBank/DDBJ databases">
        <title>The draft genome sequence of Roseovarius indicus B108T.</title>
        <authorList>
            <person name="Li G."/>
            <person name="Lai Q."/>
            <person name="Shao Z."/>
            <person name="Yan P."/>
        </authorList>
    </citation>
    <scope>NUCLEOTIDE SEQUENCE [LARGE SCALE GENOMIC DNA]</scope>
    <source>
        <strain evidence="5 7">B108</strain>
    </source>
</reference>
<proteinExistence type="inferred from homology"/>
<dbReference type="Gene3D" id="1.20.1090.10">
    <property type="entry name" value="Dehydroquinate synthase-like - alpha domain"/>
    <property type="match status" value="1"/>
</dbReference>
<dbReference type="InterPro" id="IPR039697">
    <property type="entry name" value="Alcohol_dehydrogenase_Fe"/>
</dbReference>
<comment type="similarity">
    <text evidence="1">Belongs to the iron-containing alcohol dehydrogenase family.</text>
</comment>
<organism evidence="5 7">
    <name type="scientific">Roseovarius indicus</name>
    <dbReference type="NCBI Taxonomy" id="540747"/>
    <lineage>
        <taxon>Bacteria</taxon>
        <taxon>Pseudomonadati</taxon>
        <taxon>Pseudomonadota</taxon>
        <taxon>Alphaproteobacteria</taxon>
        <taxon>Rhodobacterales</taxon>
        <taxon>Roseobacteraceae</taxon>
        <taxon>Roseovarius</taxon>
    </lineage>
</organism>
<evidence type="ECO:0000259" key="3">
    <source>
        <dbReference type="Pfam" id="PF00465"/>
    </source>
</evidence>
<dbReference type="InterPro" id="IPR001670">
    <property type="entry name" value="ADH_Fe/GldA"/>
</dbReference>
<dbReference type="KEGG" id="rid:RIdsm_00709"/>
<evidence type="ECO:0000259" key="4">
    <source>
        <dbReference type="Pfam" id="PF25137"/>
    </source>
</evidence>
<dbReference type="STRING" id="540747.SAMN04488031_109189"/>
<dbReference type="GO" id="GO:0004022">
    <property type="term" value="F:alcohol dehydrogenase (NAD+) activity"/>
    <property type="evidence" value="ECO:0007669"/>
    <property type="project" value="TreeGrafter"/>
</dbReference>
<dbReference type="PANTHER" id="PTHR11496:SF102">
    <property type="entry name" value="ALCOHOL DEHYDROGENASE 4"/>
    <property type="match status" value="1"/>
</dbReference>
<gene>
    <name evidence="6" type="primary">eutG</name>
    <name evidence="6" type="ORF">RIdsm_00709</name>
    <name evidence="5" type="ORF">XM52_19975</name>
</gene>
<reference evidence="6 8" key="2">
    <citation type="submission" date="2018-08" db="EMBL/GenBank/DDBJ databases">
        <title>Genetic Globetrotter - A new plasmid hitch-hiking vast phylogenetic and geographic distances.</title>
        <authorList>
            <person name="Vollmers J."/>
            <person name="Petersen J."/>
        </authorList>
    </citation>
    <scope>NUCLEOTIDE SEQUENCE [LARGE SCALE GENOMIC DNA]</scope>
    <source>
        <strain evidence="6 8">DSM 26383</strain>
    </source>
</reference>
<dbReference type="GO" id="GO:0046872">
    <property type="term" value="F:metal ion binding"/>
    <property type="evidence" value="ECO:0007669"/>
    <property type="project" value="InterPro"/>
</dbReference>
<dbReference type="EMBL" id="LAXI01000016">
    <property type="protein sequence ID" value="KRS16095.1"/>
    <property type="molecule type" value="Genomic_DNA"/>
</dbReference>
<dbReference type="InterPro" id="IPR056798">
    <property type="entry name" value="ADH_Fe_C"/>
</dbReference>
<dbReference type="EC" id="1.1.-.-" evidence="6"/>
<accession>A0A0T5P575</accession>
<keyword evidence="2 6" id="KW-0560">Oxidoreductase</keyword>
<name>A0A0T5P575_9RHOB</name>
<evidence type="ECO:0000256" key="1">
    <source>
        <dbReference type="ARBA" id="ARBA00007358"/>
    </source>
</evidence>
<evidence type="ECO:0000313" key="8">
    <source>
        <dbReference type="Proteomes" id="UP000325785"/>
    </source>
</evidence>
<evidence type="ECO:0000313" key="5">
    <source>
        <dbReference type="EMBL" id="KRS16095.1"/>
    </source>
</evidence>
<dbReference type="SUPFAM" id="SSF56796">
    <property type="entry name" value="Dehydroquinate synthase-like"/>
    <property type="match status" value="1"/>
</dbReference>
<sequence>MQPFGFATAGRIVFGRGQFVEAAEMAASLGRRVFLVHGASGRHIAPFLEAGKARELEVTCHACPAEPDLSLLAVALTVARNHGTECVVAIGGGAALDLGKAVAALLPAPGDPIDHLEVVGKGLPLERQPLPCLAVPTTAGTGAEVTRNAVIGVPEHGRKVSLRDARLIPDIALVDPALTDGASRAVTLGSGLDAVTQVIEPYLSTRATPLTDAICRSAIPKGLKALARLMATEDPDARDDLAYTSLCGGLALANAGLGAVHGLAGVIGGAVPTAPHGAVCGVLLPHVLAANRIACNDKTRFDEVDVAIRAALGTSDLARWASDQGLPSLSAMGVTPKMHADIAEAALASSSMRANPAELPVGRLQEILAAAG</sequence>
<evidence type="ECO:0000313" key="7">
    <source>
        <dbReference type="Proteomes" id="UP000051401"/>
    </source>
</evidence>
<feature type="domain" description="Alcohol dehydrogenase iron-type/glycerol dehydrogenase GldA" evidence="3">
    <location>
        <begin position="11"/>
        <end position="176"/>
    </location>
</feature>
<dbReference type="Pfam" id="PF00465">
    <property type="entry name" value="Fe-ADH"/>
    <property type="match status" value="1"/>
</dbReference>
<dbReference type="PANTHER" id="PTHR11496">
    <property type="entry name" value="ALCOHOL DEHYDROGENASE"/>
    <property type="match status" value="1"/>
</dbReference>
<dbReference type="Gene3D" id="3.40.50.1970">
    <property type="match status" value="1"/>
</dbReference>
<dbReference type="RefSeq" id="WP_057818839.1">
    <property type="nucleotide sequence ID" value="NZ_CP031598.1"/>
</dbReference>
<dbReference type="CDD" id="cd08183">
    <property type="entry name" value="Fe-ADH-like"/>
    <property type="match status" value="1"/>
</dbReference>
<dbReference type="PATRIC" id="fig|540747.5.peg.1751"/>
<dbReference type="EMBL" id="CP031598">
    <property type="protein sequence ID" value="QEW24925.1"/>
    <property type="molecule type" value="Genomic_DNA"/>
</dbReference>
<evidence type="ECO:0000313" key="6">
    <source>
        <dbReference type="EMBL" id="QEW24925.1"/>
    </source>
</evidence>
<dbReference type="Pfam" id="PF25137">
    <property type="entry name" value="ADH_Fe_C"/>
    <property type="match status" value="1"/>
</dbReference>
<keyword evidence="7" id="KW-1185">Reference proteome</keyword>
<dbReference type="AlphaFoldDB" id="A0A0T5P575"/>
<protein>
    <submittedName>
        <fullName evidence="5">Alcohol dehydrogenase</fullName>
    </submittedName>
    <submittedName>
        <fullName evidence="6">Ethanolamine utilization protein EutG</fullName>
        <ecNumber evidence="6">1.1.-.-</ecNumber>
    </submittedName>
</protein>
<dbReference type="OrthoDB" id="9815791at2"/>
<evidence type="ECO:0000256" key="2">
    <source>
        <dbReference type="ARBA" id="ARBA00023002"/>
    </source>
</evidence>